<dbReference type="Proteomes" id="UP000590511">
    <property type="component" value="Unassembled WGS sequence"/>
</dbReference>
<reference evidence="2 3" key="1">
    <citation type="submission" date="2020-08" db="EMBL/GenBank/DDBJ databases">
        <title>Sequencing the genomes of 1000 actinobacteria strains.</title>
        <authorList>
            <person name="Klenk H.-P."/>
        </authorList>
    </citation>
    <scope>NUCLEOTIDE SEQUENCE [LARGE SCALE GENOMIC DNA]</scope>
    <source>
        <strain evidence="2 3">DSM 43150</strain>
    </source>
</reference>
<feature type="region of interest" description="Disordered" evidence="1">
    <location>
        <begin position="1"/>
        <end position="34"/>
    </location>
</feature>
<proteinExistence type="predicted"/>
<evidence type="ECO:0000313" key="2">
    <source>
        <dbReference type="EMBL" id="MBB4752579.1"/>
    </source>
</evidence>
<accession>A0A7W7HL83</accession>
<dbReference type="EMBL" id="JACHNC010000001">
    <property type="protein sequence ID" value="MBB4752579.1"/>
    <property type="molecule type" value="Genomic_DNA"/>
</dbReference>
<gene>
    <name evidence="2" type="ORF">BJ964_006740</name>
</gene>
<evidence type="ECO:0000256" key="1">
    <source>
        <dbReference type="SAM" id="MobiDB-lite"/>
    </source>
</evidence>
<dbReference type="AlphaFoldDB" id="A0A7W7HL83"/>
<name>A0A7W7HL83_9ACTN</name>
<organism evidence="2 3">
    <name type="scientific">Actinoplanes lobatus</name>
    <dbReference type="NCBI Taxonomy" id="113568"/>
    <lineage>
        <taxon>Bacteria</taxon>
        <taxon>Bacillati</taxon>
        <taxon>Actinomycetota</taxon>
        <taxon>Actinomycetes</taxon>
        <taxon>Micromonosporales</taxon>
        <taxon>Micromonosporaceae</taxon>
        <taxon>Actinoplanes</taxon>
    </lineage>
</organism>
<protein>
    <submittedName>
        <fullName evidence="2">Uncharacterized protein</fullName>
    </submittedName>
</protein>
<comment type="caution">
    <text evidence="2">The sequence shown here is derived from an EMBL/GenBank/DDBJ whole genome shotgun (WGS) entry which is preliminary data.</text>
</comment>
<sequence>MTYAADPGISGIGGAPHSGCYGAEVNSEVPAPTA</sequence>
<evidence type="ECO:0000313" key="3">
    <source>
        <dbReference type="Proteomes" id="UP000590511"/>
    </source>
</evidence>